<reference evidence="11" key="1">
    <citation type="submission" date="2022-07" db="EMBL/GenBank/DDBJ databases">
        <title>Chromosome-level genome of Muraenolepis orangiensis.</title>
        <authorList>
            <person name="Kim J."/>
        </authorList>
    </citation>
    <scope>NUCLEOTIDE SEQUENCE</scope>
    <source>
        <strain evidence="11">KU_S4_2022</strain>
        <tissue evidence="11">Muscle</tissue>
    </source>
</reference>
<evidence type="ECO:0000313" key="11">
    <source>
        <dbReference type="EMBL" id="KAJ3586798.1"/>
    </source>
</evidence>
<evidence type="ECO:0000256" key="4">
    <source>
        <dbReference type="ARBA" id="ARBA00022525"/>
    </source>
</evidence>
<dbReference type="SMART" id="SM00183">
    <property type="entry name" value="NAT_PEP"/>
    <property type="match status" value="1"/>
</dbReference>
<dbReference type="GO" id="GO:0005576">
    <property type="term" value="C:extracellular region"/>
    <property type="evidence" value="ECO:0007669"/>
    <property type="project" value="UniProtKB-SubCell"/>
</dbReference>
<keyword evidence="7" id="KW-0732">Signal</keyword>
<evidence type="ECO:0000313" key="12">
    <source>
        <dbReference type="Proteomes" id="UP001148018"/>
    </source>
</evidence>
<proteinExistence type="inferred from homology"/>
<comment type="caution">
    <text evidence="11">The sequence shown here is derived from an EMBL/GenBank/DDBJ whole genome shotgun (WGS) entry which is preliminary data.</text>
</comment>
<evidence type="ECO:0000256" key="6">
    <source>
        <dbReference type="ARBA" id="ARBA00022702"/>
    </source>
</evidence>
<organism evidence="11 12">
    <name type="scientific">Muraenolepis orangiensis</name>
    <name type="common">Patagonian moray cod</name>
    <dbReference type="NCBI Taxonomy" id="630683"/>
    <lineage>
        <taxon>Eukaryota</taxon>
        <taxon>Metazoa</taxon>
        <taxon>Chordata</taxon>
        <taxon>Craniata</taxon>
        <taxon>Vertebrata</taxon>
        <taxon>Euteleostomi</taxon>
        <taxon>Actinopterygii</taxon>
        <taxon>Neopterygii</taxon>
        <taxon>Teleostei</taxon>
        <taxon>Neoteleostei</taxon>
        <taxon>Acanthomorphata</taxon>
        <taxon>Zeiogadaria</taxon>
        <taxon>Gadariae</taxon>
        <taxon>Gadiformes</taxon>
        <taxon>Muraenolepidoidei</taxon>
        <taxon>Muraenolepididae</taxon>
        <taxon>Muraenolepis</taxon>
    </lineage>
</organism>
<evidence type="ECO:0000256" key="9">
    <source>
        <dbReference type="ARBA" id="ARBA00023157"/>
    </source>
</evidence>
<protein>
    <submittedName>
        <fullName evidence="11">Uncharacterized protein</fullName>
    </submittedName>
</protein>
<comment type="similarity">
    <text evidence="3">Belongs to the natriuretic peptide family.</text>
</comment>
<evidence type="ECO:0000256" key="8">
    <source>
        <dbReference type="ARBA" id="ARBA00022858"/>
    </source>
</evidence>
<keyword evidence="5" id="KW-0165">Cleavage on pair of basic residues</keyword>
<evidence type="ECO:0000256" key="2">
    <source>
        <dbReference type="ARBA" id="ARBA00004613"/>
    </source>
</evidence>
<evidence type="ECO:0000256" key="3">
    <source>
        <dbReference type="ARBA" id="ARBA00009041"/>
    </source>
</evidence>
<dbReference type="GO" id="GO:0005179">
    <property type="term" value="F:hormone activity"/>
    <property type="evidence" value="ECO:0007669"/>
    <property type="project" value="UniProtKB-KW"/>
</dbReference>
<dbReference type="InterPro" id="IPR000663">
    <property type="entry name" value="Natr_peptide"/>
</dbReference>
<evidence type="ECO:0000256" key="1">
    <source>
        <dbReference type="ARBA" id="ARBA00002179"/>
    </source>
</evidence>
<dbReference type="EMBL" id="JANIIK010000117">
    <property type="protein sequence ID" value="KAJ3586798.1"/>
    <property type="molecule type" value="Genomic_DNA"/>
</dbReference>
<keyword evidence="4" id="KW-0964">Secreted</keyword>
<dbReference type="Pfam" id="PF00212">
    <property type="entry name" value="ANP"/>
    <property type="match status" value="1"/>
</dbReference>
<keyword evidence="6" id="KW-0372">Hormone</keyword>
<accession>A0A9Q0I6N5</accession>
<dbReference type="GO" id="GO:0097746">
    <property type="term" value="P:blood vessel diameter maintenance"/>
    <property type="evidence" value="ECO:0007669"/>
    <property type="project" value="UniProtKB-KW"/>
</dbReference>
<keyword evidence="12" id="KW-1185">Reference proteome</keyword>
<keyword evidence="9" id="KW-1015">Disulfide bond</keyword>
<dbReference type="PANTHER" id="PTHR12167">
    <property type="entry name" value="C-TYPE NATRIURETIC PEPTIDE"/>
    <property type="match status" value="1"/>
</dbReference>
<keyword evidence="8" id="KW-0838">Vasoactive</keyword>
<evidence type="ECO:0000256" key="10">
    <source>
        <dbReference type="SAM" id="MobiDB-lite"/>
    </source>
</evidence>
<evidence type="ECO:0000256" key="7">
    <source>
        <dbReference type="ARBA" id="ARBA00022729"/>
    </source>
</evidence>
<comment type="function">
    <text evidence="1">Exhibits natriuretic and vasodepressant activity. Has cGMP-stimulating activity. May help to regulate body fluid homeostasis in a variety of aquatic environments.</text>
</comment>
<name>A0A9Q0I6N5_9TELE</name>
<feature type="region of interest" description="Disordered" evidence="10">
    <location>
        <begin position="18"/>
        <end position="63"/>
    </location>
</feature>
<sequence>MSNLQSLTQLLEEESNAPYYALQDDTGAHAGKGLNTQKSAFDAVEPPPWDSEEEEEDAVNSALQEDKESAIVARLLKDLVRTSKRSWNRYKKGGRRSCFGVRLERIGAFSGLSC</sequence>
<dbReference type="GO" id="GO:0006182">
    <property type="term" value="P:cGMP biosynthetic process"/>
    <property type="evidence" value="ECO:0007669"/>
    <property type="project" value="TreeGrafter"/>
</dbReference>
<evidence type="ECO:0000256" key="5">
    <source>
        <dbReference type="ARBA" id="ARBA00022685"/>
    </source>
</evidence>
<dbReference type="GO" id="GO:0007168">
    <property type="term" value="P:receptor guanylyl cyclase signaling pathway"/>
    <property type="evidence" value="ECO:0007669"/>
    <property type="project" value="TreeGrafter"/>
</dbReference>
<dbReference type="AlphaFoldDB" id="A0A9Q0I6N5"/>
<comment type="subcellular location">
    <subcellularLocation>
        <location evidence="2">Secreted</location>
    </subcellularLocation>
</comment>
<dbReference type="PRINTS" id="PR00713">
    <property type="entry name" value="CNATPEPTIDE"/>
</dbReference>
<gene>
    <name evidence="11" type="ORF">NHX12_013190</name>
</gene>
<dbReference type="PANTHER" id="PTHR12167:SF5">
    <property type="entry name" value="C-TYPE NATRIURETIC PEPTIDE 3-LIKE PRECURSOR"/>
    <property type="match status" value="1"/>
</dbReference>
<dbReference type="OrthoDB" id="8834370at2759"/>
<dbReference type="Proteomes" id="UP001148018">
    <property type="component" value="Unassembled WGS sequence"/>
</dbReference>
<dbReference type="InterPro" id="IPR002406">
    <property type="entry name" value="C_natriurtcpep"/>
</dbReference>